<evidence type="ECO:0000256" key="1">
    <source>
        <dbReference type="ARBA" id="ARBA00004141"/>
    </source>
</evidence>
<reference evidence="14" key="1">
    <citation type="submission" date="2021-08" db="EMBL/GenBank/DDBJ databases">
        <title>Chromosome-Level Trichoderma cornu-damae using Hi-C Data.</title>
        <authorList>
            <person name="Kim C.S."/>
        </authorList>
    </citation>
    <scope>NUCLEOTIDE SEQUENCE</scope>
    <source>
        <strain evidence="14">KA19-0412C</strain>
    </source>
</reference>
<dbReference type="PRINTS" id="PR00081">
    <property type="entry name" value="GDHRDH"/>
</dbReference>
<evidence type="ECO:0000256" key="11">
    <source>
        <dbReference type="ARBA" id="ARBA00082544"/>
    </source>
</evidence>
<dbReference type="InterPro" id="IPR002347">
    <property type="entry name" value="SDR_fam"/>
</dbReference>
<evidence type="ECO:0000256" key="12">
    <source>
        <dbReference type="RuleBase" id="RU000363"/>
    </source>
</evidence>
<dbReference type="InterPro" id="IPR020904">
    <property type="entry name" value="Sc_DH/Rdtase_CS"/>
</dbReference>
<dbReference type="SUPFAM" id="SSF51735">
    <property type="entry name" value="NAD(P)-binding Rossmann-fold domains"/>
    <property type="match status" value="1"/>
</dbReference>
<evidence type="ECO:0000256" key="13">
    <source>
        <dbReference type="SAM" id="MobiDB-lite"/>
    </source>
</evidence>
<dbReference type="CDD" id="cd05339">
    <property type="entry name" value="17beta-HSDXI-like_SDR_c"/>
    <property type="match status" value="1"/>
</dbReference>
<keyword evidence="3" id="KW-0812">Transmembrane</keyword>
<dbReference type="InterPro" id="IPR036291">
    <property type="entry name" value="NAD(P)-bd_dom_sf"/>
</dbReference>
<keyword evidence="6" id="KW-0560">Oxidoreductase</keyword>
<dbReference type="Proteomes" id="UP000827724">
    <property type="component" value="Unassembled WGS sequence"/>
</dbReference>
<feature type="region of interest" description="Disordered" evidence="13">
    <location>
        <begin position="353"/>
        <end position="376"/>
    </location>
</feature>
<feature type="compositionally biased region" description="Polar residues" evidence="13">
    <location>
        <begin position="366"/>
        <end position="376"/>
    </location>
</feature>
<keyword evidence="5" id="KW-1133">Transmembrane helix</keyword>
<accession>A0A9P8QW79</accession>
<sequence>MTMHRGILPREGLCADVLLKLIRRTVLNPNLVLPLLLLARFTKRGRDLSILHPKAARRLKLLFYVAVARGVSGWLSDKVRNNWVDDKYDWSREIVLITGGAAGIGASIVKLLDELRVTVVVLDVQRMTFAAWLMTFAAASRVHHFYCDVGSPENLAAAAGKITSQVGHPTVVINNAGVVRGKTILDATPEDVRVTFDVNALAPFWVTKTFLPHMIAQNHGMVVTVASFASWVTVPDSVDYAASKAAAMSFHEGLSAELKTRYKAPKVRTVVVHPGATKTPLLAGFSQGAAFILPPQAPESVAEAVVKQILSGRSGQVIMPEAGGMLPALRAYPDWHSFRIRSRGRLSMLDYKGRQASEDPAAPFESNDSTSPVPTA</sequence>
<evidence type="ECO:0000256" key="10">
    <source>
        <dbReference type="ARBA" id="ARBA00068717"/>
    </source>
</evidence>
<evidence type="ECO:0000256" key="3">
    <source>
        <dbReference type="ARBA" id="ARBA00022692"/>
    </source>
</evidence>
<dbReference type="AlphaFoldDB" id="A0A9P8QW79"/>
<name>A0A9P8QW79_9HYPO</name>
<dbReference type="FunFam" id="3.40.50.720:FF:000131">
    <property type="entry name" value="Short-chain dehydrogenase/reductase 3"/>
    <property type="match status" value="1"/>
</dbReference>
<comment type="similarity">
    <text evidence="2 12">Belongs to the short-chain dehydrogenases/reductases (SDR) family.</text>
</comment>
<protein>
    <recommendedName>
        <fullName evidence="10">Short-chain dehydrogenase/reductase 3</fullName>
    </recommendedName>
    <alternativeName>
        <fullName evidence="11">Retinal short-chain dehydrogenase/reductase 1</fullName>
    </alternativeName>
</protein>
<evidence type="ECO:0000313" key="14">
    <source>
        <dbReference type="EMBL" id="KAH6610473.1"/>
    </source>
</evidence>
<gene>
    <name evidence="14" type="ORF">Trco_000493</name>
</gene>
<dbReference type="GO" id="GO:0052650">
    <property type="term" value="F:all-trans-retinol dehydrogenase (NADP+) activity"/>
    <property type="evidence" value="ECO:0007669"/>
    <property type="project" value="UniProtKB-ARBA"/>
</dbReference>
<keyword evidence="15" id="KW-1185">Reference proteome</keyword>
<evidence type="ECO:0000313" key="15">
    <source>
        <dbReference type="Proteomes" id="UP000827724"/>
    </source>
</evidence>
<dbReference type="PRINTS" id="PR00080">
    <property type="entry name" value="SDRFAMILY"/>
</dbReference>
<evidence type="ECO:0000256" key="6">
    <source>
        <dbReference type="ARBA" id="ARBA00023002"/>
    </source>
</evidence>
<evidence type="ECO:0000256" key="7">
    <source>
        <dbReference type="ARBA" id="ARBA00023098"/>
    </source>
</evidence>
<dbReference type="Gene3D" id="3.40.50.720">
    <property type="entry name" value="NAD(P)-binding Rossmann-like Domain"/>
    <property type="match status" value="1"/>
</dbReference>
<evidence type="ECO:0000256" key="5">
    <source>
        <dbReference type="ARBA" id="ARBA00022989"/>
    </source>
</evidence>
<organism evidence="14 15">
    <name type="scientific">Trichoderma cornu-damae</name>
    <dbReference type="NCBI Taxonomy" id="654480"/>
    <lineage>
        <taxon>Eukaryota</taxon>
        <taxon>Fungi</taxon>
        <taxon>Dikarya</taxon>
        <taxon>Ascomycota</taxon>
        <taxon>Pezizomycotina</taxon>
        <taxon>Sordariomycetes</taxon>
        <taxon>Hypocreomycetidae</taxon>
        <taxon>Hypocreales</taxon>
        <taxon>Hypocreaceae</taxon>
        <taxon>Trichoderma</taxon>
    </lineage>
</organism>
<keyword evidence="4" id="KW-0521">NADP</keyword>
<dbReference type="GO" id="GO:0016020">
    <property type="term" value="C:membrane"/>
    <property type="evidence" value="ECO:0007669"/>
    <property type="project" value="UniProtKB-SubCell"/>
</dbReference>
<comment type="function">
    <text evidence="9">Catalyzes the reduction of all-trans-retinal to all-trans-retinol in the presence of NADPH.</text>
</comment>
<evidence type="ECO:0000256" key="4">
    <source>
        <dbReference type="ARBA" id="ARBA00022857"/>
    </source>
</evidence>
<dbReference type="OrthoDB" id="10253736at2759"/>
<evidence type="ECO:0000256" key="8">
    <source>
        <dbReference type="ARBA" id="ARBA00023136"/>
    </source>
</evidence>
<dbReference type="Pfam" id="PF00106">
    <property type="entry name" value="adh_short"/>
    <property type="match status" value="1"/>
</dbReference>
<dbReference type="PANTHER" id="PTHR24322:SF736">
    <property type="entry name" value="RETINOL DEHYDROGENASE 10"/>
    <property type="match status" value="1"/>
</dbReference>
<evidence type="ECO:0000256" key="2">
    <source>
        <dbReference type="ARBA" id="ARBA00006484"/>
    </source>
</evidence>
<dbReference type="PROSITE" id="PS00061">
    <property type="entry name" value="ADH_SHORT"/>
    <property type="match status" value="1"/>
</dbReference>
<evidence type="ECO:0000256" key="9">
    <source>
        <dbReference type="ARBA" id="ARBA00059620"/>
    </source>
</evidence>
<comment type="caution">
    <text evidence="14">The sequence shown here is derived from an EMBL/GenBank/DDBJ whole genome shotgun (WGS) entry which is preliminary data.</text>
</comment>
<keyword evidence="7" id="KW-0443">Lipid metabolism</keyword>
<keyword evidence="8" id="KW-0472">Membrane</keyword>
<dbReference type="EMBL" id="JAIWOZ010000001">
    <property type="protein sequence ID" value="KAH6610473.1"/>
    <property type="molecule type" value="Genomic_DNA"/>
</dbReference>
<dbReference type="PANTHER" id="PTHR24322">
    <property type="entry name" value="PKSB"/>
    <property type="match status" value="1"/>
</dbReference>
<proteinExistence type="inferred from homology"/>
<comment type="subcellular location">
    <subcellularLocation>
        <location evidence="1">Membrane</location>
        <topology evidence="1">Multi-pass membrane protein</topology>
    </subcellularLocation>
</comment>